<name>A0A1I5T2X2_9ACTN</name>
<reference evidence="3" key="1">
    <citation type="submission" date="2016-10" db="EMBL/GenBank/DDBJ databases">
        <authorList>
            <person name="Varghese N."/>
            <person name="Submissions S."/>
        </authorList>
    </citation>
    <scope>NUCLEOTIDE SEQUENCE [LARGE SCALE GENOMIC DNA]</scope>
    <source>
        <strain evidence="3">DSM 44208</strain>
    </source>
</reference>
<feature type="region of interest" description="Disordered" evidence="1">
    <location>
        <begin position="1"/>
        <end position="39"/>
    </location>
</feature>
<accession>A0A1I5T2X2</accession>
<sequence>MSGGIRGTCQHRRVGIDDVGTDDRTPGPGGPLVDPKTEE</sequence>
<proteinExistence type="predicted"/>
<keyword evidence="3" id="KW-1185">Reference proteome</keyword>
<dbReference type="AlphaFoldDB" id="A0A1I5T2X2"/>
<dbReference type="Proteomes" id="UP000198857">
    <property type="component" value="Unassembled WGS sequence"/>
</dbReference>
<evidence type="ECO:0000313" key="2">
    <source>
        <dbReference type="EMBL" id="SFP77373.1"/>
    </source>
</evidence>
<gene>
    <name evidence="2" type="ORF">SAMN05660464_4201</name>
</gene>
<evidence type="ECO:0000313" key="3">
    <source>
        <dbReference type="Proteomes" id="UP000198857"/>
    </source>
</evidence>
<dbReference type="EMBL" id="FOWQ01000008">
    <property type="protein sequence ID" value="SFP77373.1"/>
    <property type="molecule type" value="Genomic_DNA"/>
</dbReference>
<protein>
    <submittedName>
        <fullName evidence="2">Uncharacterized protein</fullName>
    </submittedName>
</protein>
<organism evidence="2 3">
    <name type="scientific">Geodermatophilus dictyosporus</name>
    <dbReference type="NCBI Taxonomy" id="1523247"/>
    <lineage>
        <taxon>Bacteria</taxon>
        <taxon>Bacillati</taxon>
        <taxon>Actinomycetota</taxon>
        <taxon>Actinomycetes</taxon>
        <taxon>Geodermatophilales</taxon>
        <taxon>Geodermatophilaceae</taxon>
        <taxon>Geodermatophilus</taxon>
    </lineage>
</organism>
<evidence type="ECO:0000256" key="1">
    <source>
        <dbReference type="SAM" id="MobiDB-lite"/>
    </source>
</evidence>